<evidence type="ECO:0000313" key="2">
    <source>
        <dbReference type="EMBL" id="KIK79603.1"/>
    </source>
</evidence>
<protein>
    <recommendedName>
        <fullName evidence="1">Protein kinase domain-containing protein</fullName>
    </recommendedName>
</protein>
<dbReference type="InterPro" id="IPR000719">
    <property type="entry name" value="Prot_kinase_dom"/>
</dbReference>
<evidence type="ECO:0000259" key="1">
    <source>
        <dbReference type="PROSITE" id="PS50011"/>
    </source>
</evidence>
<dbReference type="STRING" id="930991.A0A0D0CVV6"/>
<dbReference type="PIRSF" id="PIRSF000654">
    <property type="entry name" value="Integrin-linked_kinase"/>
    <property type="match status" value="1"/>
</dbReference>
<dbReference type="EMBL" id="KN826234">
    <property type="protein sequence ID" value="KIK79603.1"/>
    <property type="molecule type" value="Genomic_DNA"/>
</dbReference>
<dbReference type="HOGENOM" id="CLU_000288_7_18_1"/>
<dbReference type="PROSITE" id="PS50011">
    <property type="entry name" value="PROTEIN_KINASE_DOM"/>
    <property type="match status" value="1"/>
</dbReference>
<keyword evidence="3" id="KW-1185">Reference proteome</keyword>
<gene>
    <name evidence="2" type="ORF">PAXRUDRAFT_274254</name>
</gene>
<dbReference type="InParanoid" id="A0A0D0CVV6"/>
<proteinExistence type="predicted"/>
<dbReference type="SUPFAM" id="SSF56112">
    <property type="entry name" value="Protein kinase-like (PK-like)"/>
    <property type="match status" value="1"/>
</dbReference>
<evidence type="ECO:0000313" key="3">
    <source>
        <dbReference type="Proteomes" id="UP000054538"/>
    </source>
</evidence>
<dbReference type="AlphaFoldDB" id="A0A0D0CVV6"/>
<dbReference type="OrthoDB" id="4062651at2759"/>
<sequence>MVRTWKGLNHKNIVPFLGIVYGFDQCDRAALVSSWMPNGTLKDFLAKHDDQLTVSRCLQLLLDIARGLLYLHSSPLIHGYLTCNNVLLDANDNACLTDFGYAEIPEVLSYLGASTMRVSTLRWATPKQIKDAPQRTTKNDIYSFGNLALELFSGKQPWSEIQQDVVVMMLPSQSKKPSRPKSRPMDDQYWEFILRCCSNVQQRPSAKEIVPILEHFLAASLPPSQSARGVSTAA</sequence>
<organism evidence="2 3">
    <name type="scientific">Paxillus rubicundulus Ve08.2h10</name>
    <dbReference type="NCBI Taxonomy" id="930991"/>
    <lineage>
        <taxon>Eukaryota</taxon>
        <taxon>Fungi</taxon>
        <taxon>Dikarya</taxon>
        <taxon>Basidiomycota</taxon>
        <taxon>Agaricomycotina</taxon>
        <taxon>Agaricomycetes</taxon>
        <taxon>Agaricomycetidae</taxon>
        <taxon>Boletales</taxon>
        <taxon>Paxilineae</taxon>
        <taxon>Paxillaceae</taxon>
        <taxon>Paxillus</taxon>
    </lineage>
</organism>
<dbReference type="Gene3D" id="1.10.510.10">
    <property type="entry name" value="Transferase(Phosphotransferase) domain 1"/>
    <property type="match status" value="1"/>
</dbReference>
<dbReference type="InterPro" id="IPR051681">
    <property type="entry name" value="Ser/Thr_Kinases-Pseudokinases"/>
</dbReference>
<reference evidence="3" key="2">
    <citation type="submission" date="2015-01" db="EMBL/GenBank/DDBJ databases">
        <title>Evolutionary Origins and Diversification of the Mycorrhizal Mutualists.</title>
        <authorList>
            <consortium name="DOE Joint Genome Institute"/>
            <consortium name="Mycorrhizal Genomics Consortium"/>
            <person name="Kohler A."/>
            <person name="Kuo A."/>
            <person name="Nagy L.G."/>
            <person name="Floudas D."/>
            <person name="Copeland A."/>
            <person name="Barry K.W."/>
            <person name="Cichocki N."/>
            <person name="Veneault-Fourrey C."/>
            <person name="LaButti K."/>
            <person name="Lindquist E.A."/>
            <person name="Lipzen A."/>
            <person name="Lundell T."/>
            <person name="Morin E."/>
            <person name="Murat C."/>
            <person name="Riley R."/>
            <person name="Ohm R."/>
            <person name="Sun H."/>
            <person name="Tunlid A."/>
            <person name="Henrissat B."/>
            <person name="Grigoriev I.V."/>
            <person name="Hibbett D.S."/>
            <person name="Martin F."/>
        </authorList>
    </citation>
    <scope>NUCLEOTIDE SEQUENCE [LARGE SCALE GENOMIC DNA]</scope>
    <source>
        <strain evidence="3">Ve08.2h10</strain>
    </source>
</reference>
<dbReference type="Pfam" id="PF07714">
    <property type="entry name" value="PK_Tyr_Ser-Thr"/>
    <property type="match status" value="1"/>
</dbReference>
<dbReference type="PANTHER" id="PTHR44329">
    <property type="entry name" value="SERINE/THREONINE-PROTEIN KINASE TNNI3K-RELATED"/>
    <property type="match status" value="1"/>
</dbReference>
<accession>A0A0D0CVV6</accession>
<feature type="domain" description="Protein kinase" evidence="1">
    <location>
        <begin position="1"/>
        <end position="217"/>
    </location>
</feature>
<dbReference type="GO" id="GO:0004674">
    <property type="term" value="F:protein serine/threonine kinase activity"/>
    <property type="evidence" value="ECO:0007669"/>
    <property type="project" value="TreeGrafter"/>
</dbReference>
<dbReference type="PANTHER" id="PTHR44329:SF214">
    <property type="entry name" value="PROTEIN KINASE DOMAIN-CONTAINING PROTEIN"/>
    <property type="match status" value="1"/>
</dbReference>
<dbReference type="Proteomes" id="UP000054538">
    <property type="component" value="Unassembled WGS sequence"/>
</dbReference>
<dbReference type="InterPro" id="IPR011009">
    <property type="entry name" value="Kinase-like_dom_sf"/>
</dbReference>
<name>A0A0D0CVV6_9AGAM</name>
<dbReference type="InterPro" id="IPR001245">
    <property type="entry name" value="Ser-Thr/Tyr_kinase_cat_dom"/>
</dbReference>
<reference evidence="2 3" key="1">
    <citation type="submission" date="2014-04" db="EMBL/GenBank/DDBJ databases">
        <authorList>
            <consortium name="DOE Joint Genome Institute"/>
            <person name="Kuo A."/>
            <person name="Kohler A."/>
            <person name="Jargeat P."/>
            <person name="Nagy L.G."/>
            <person name="Floudas D."/>
            <person name="Copeland A."/>
            <person name="Barry K.W."/>
            <person name="Cichocki N."/>
            <person name="Veneault-Fourrey C."/>
            <person name="LaButti K."/>
            <person name="Lindquist E.A."/>
            <person name="Lipzen A."/>
            <person name="Lundell T."/>
            <person name="Morin E."/>
            <person name="Murat C."/>
            <person name="Sun H."/>
            <person name="Tunlid A."/>
            <person name="Henrissat B."/>
            <person name="Grigoriev I.V."/>
            <person name="Hibbett D.S."/>
            <person name="Martin F."/>
            <person name="Nordberg H.P."/>
            <person name="Cantor M.N."/>
            <person name="Hua S.X."/>
        </authorList>
    </citation>
    <scope>NUCLEOTIDE SEQUENCE [LARGE SCALE GENOMIC DNA]</scope>
    <source>
        <strain evidence="2 3">Ve08.2h10</strain>
    </source>
</reference>
<dbReference type="GO" id="GO:0005524">
    <property type="term" value="F:ATP binding"/>
    <property type="evidence" value="ECO:0007669"/>
    <property type="project" value="InterPro"/>
</dbReference>